<accession>A0A8H7E076</accession>
<protein>
    <submittedName>
        <fullName evidence="1">Uncharacterized protein</fullName>
    </submittedName>
</protein>
<reference evidence="1" key="1">
    <citation type="submission" date="2020-02" db="EMBL/GenBank/DDBJ databases">
        <authorList>
            <person name="Palmer J.M."/>
        </authorList>
    </citation>
    <scope>NUCLEOTIDE SEQUENCE</scope>
    <source>
        <strain evidence="1">EPUS1.4</strain>
        <tissue evidence="1">Thallus</tissue>
    </source>
</reference>
<sequence length="67" mass="7498">MLRRLQELYYVIIANNALWVQMRQIPAKIQEAIARTVLWGLIAAVNGELFASQCPYFGSGGGFLRIG</sequence>
<dbReference type="AlphaFoldDB" id="A0A8H7E076"/>
<evidence type="ECO:0000313" key="1">
    <source>
        <dbReference type="EMBL" id="KAF7503233.1"/>
    </source>
</evidence>
<name>A0A8H7E076_9EURO</name>
<evidence type="ECO:0000313" key="2">
    <source>
        <dbReference type="Proteomes" id="UP000606974"/>
    </source>
</evidence>
<proteinExistence type="predicted"/>
<keyword evidence="2" id="KW-1185">Reference proteome</keyword>
<dbReference type="Proteomes" id="UP000606974">
    <property type="component" value="Unassembled WGS sequence"/>
</dbReference>
<dbReference type="EMBL" id="JAACFV010000189">
    <property type="protein sequence ID" value="KAF7503233.1"/>
    <property type="molecule type" value="Genomic_DNA"/>
</dbReference>
<gene>
    <name evidence="1" type="ORF">GJ744_004061</name>
</gene>
<organism evidence="1 2">
    <name type="scientific">Endocarpon pusillum</name>
    <dbReference type="NCBI Taxonomy" id="364733"/>
    <lineage>
        <taxon>Eukaryota</taxon>
        <taxon>Fungi</taxon>
        <taxon>Dikarya</taxon>
        <taxon>Ascomycota</taxon>
        <taxon>Pezizomycotina</taxon>
        <taxon>Eurotiomycetes</taxon>
        <taxon>Chaetothyriomycetidae</taxon>
        <taxon>Verrucariales</taxon>
        <taxon>Verrucariaceae</taxon>
        <taxon>Endocarpon</taxon>
    </lineage>
</organism>
<comment type="caution">
    <text evidence="1">The sequence shown here is derived from an EMBL/GenBank/DDBJ whole genome shotgun (WGS) entry which is preliminary data.</text>
</comment>